<dbReference type="SUPFAM" id="SSF110296">
    <property type="entry name" value="Oligoxyloglucan reducing end-specific cellobiohydrolase"/>
    <property type="match status" value="1"/>
</dbReference>
<name>A0A2P1PWV3_9GAMM</name>
<reference evidence="1 2" key="2">
    <citation type="submission" date="2018-03" db="EMBL/GenBank/DDBJ databases">
        <authorList>
            <person name="Keele B.F."/>
        </authorList>
    </citation>
    <scope>NUCLEOTIDE SEQUENCE [LARGE SCALE GENOMIC DNA]</scope>
    <source>
        <strain evidence="1 2">D13</strain>
    </source>
</reference>
<evidence type="ECO:0000313" key="2">
    <source>
        <dbReference type="Proteomes" id="UP000241074"/>
    </source>
</evidence>
<reference evidence="1 2" key="1">
    <citation type="submission" date="2018-03" db="EMBL/GenBank/DDBJ databases">
        <title>Ahniella affigens gen. nov., sp. nov., a gammaproteobacterium isolated from sandy soil near a stream.</title>
        <authorList>
            <person name="Ko Y."/>
            <person name="Kim J.-H."/>
        </authorList>
    </citation>
    <scope>NUCLEOTIDE SEQUENCE [LARGE SCALE GENOMIC DNA]</scope>
    <source>
        <strain evidence="1 2">D13</strain>
    </source>
</reference>
<keyword evidence="2" id="KW-1185">Reference proteome</keyword>
<gene>
    <name evidence="1" type="ORF">C7S18_19865</name>
</gene>
<dbReference type="KEGG" id="xba:C7S18_19865"/>
<accession>A0A2P1PWV3</accession>
<dbReference type="EMBL" id="CP027860">
    <property type="protein sequence ID" value="AVP99284.1"/>
    <property type="molecule type" value="Genomic_DNA"/>
</dbReference>
<evidence type="ECO:0000313" key="1">
    <source>
        <dbReference type="EMBL" id="AVP99284.1"/>
    </source>
</evidence>
<sequence>MNAVARKSQTRVVPDGYGVVVVVHNEHRPPPDTRAFRYAFEAEYWIELENLANGKNERLMGYMVDETHRLYAGAVPAGTYRNISVGRLADTPESLITVEAGTISDEGTVVFMLNSKGTATDVHWRANEPTLTRMRLADYAPGLAVGDLPIRSAAGTMGPRTRAAYVASEYLSAILMDRTVYIGSSAGMLFSWSIGSDQIEVIDTGLTAPLDILERFPDGTLLVGGGFMQMAKRASGADSSWQSATSGLGGGRTLSAKLMPDGFVYLLHREGKELVLYRATDSSARWQEVLRQPATEAWQGNQLQRFQPSSLYVAGDELLFPTAKKTLGAYNTRSGTFEARALPGQPLSFIGRNNGPLMALVGFVAFWHESTDHGRNWRKLPRDDETASANLAMKVDNTLIRYDFVPGTSQIQGLARSVDQGKSWQTALSGGFPVRQILNPPSSSLVIVIGDVGQLHFSEDAGEHWREVGVQRTLR</sequence>
<organism evidence="1 2">
    <name type="scientific">Ahniella affigens</name>
    <dbReference type="NCBI Taxonomy" id="2021234"/>
    <lineage>
        <taxon>Bacteria</taxon>
        <taxon>Pseudomonadati</taxon>
        <taxon>Pseudomonadota</taxon>
        <taxon>Gammaproteobacteria</taxon>
        <taxon>Lysobacterales</taxon>
        <taxon>Rhodanobacteraceae</taxon>
        <taxon>Ahniella</taxon>
    </lineage>
</organism>
<dbReference type="AlphaFoldDB" id="A0A2P1PWV3"/>
<dbReference type="RefSeq" id="WP_106893204.1">
    <property type="nucleotide sequence ID" value="NZ_CP027860.1"/>
</dbReference>
<proteinExistence type="predicted"/>
<dbReference type="Proteomes" id="UP000241074">
    <property type="component" value="Chromosome"/>
</dbReference>
<evidence type="ECO:0008006" key="3">
    <source>
        <dbReference type="Google" id="ProtNLM"/>
    </source>
</evidence>
<dbReference type="OrthoDB" id="9813892at2"/>
<protein>
    <recommendedName>
        <fullName evidence="3">Photosynthesis system II assembly factor Ycf48/Hcf136-like domain-containing protein</fullName>
    </recommendedName>
</protein>
<dbReference type="Gene3D" id="2.130.10.10">
    <property type="entry name" value="YVTN repeat-like/Quinoprotein amine dehydrogenase"/>
    <property type="match status" value="1"/>
</dbReference>
<dbReference type="InterPro" id="IPR015943">
    <property type="entry name" value="WD40/YVTN_repeat-like_dom_sf"/>
</dbReference>